<gene>
    <name evidence="4" type="ORF">H8695_04860</name>
</gene>
<evidence type="ECO:0000259" key="3">
    <source>
        <dbReference type="PROSITE" id="PS51272"/>
    </source>
</evidence>
<comment type="caution">
    <text evidence="4">The sequence shown here is derived from an EMBL/GenBank/DDBJ whole genome shotgun (WGS) entry which is preliminary data.</text>
</comment>
<dbReference type="PANTHER" id="PTHR43308:SF1">
    <property type="entry name" value="OUTER MEMBRANE PROTEIN ALPHA"/>
    <property type="match status" value="1"/>
</dbReference>
<dbReference type="EMBL" id="JACRSP010000002">
    <property type="protein sequence ID" value="MBC8536019.1"/>
    <property type="molecule type" value="Genomic_DNA"/>
</dbReference>
<evidence type="ECO:0000313" key="4">
    <source>
        <dbReference type="EMBL" id="MBC8536019.1"/>
    </source>
</evidence>
<dbReference type="InterPro" id="IPR051465">
    <property type="entry name" value="Cell_Envelope_Struct_Comp"/>
</dbReference>
<dbReference type="Pfam" id="PF00395">
    <property type="entry name" value="SLH"/>
    <property type="match status" value="2"/>
</dbReference>
<evidence type="ECO:0000256" key="1">
    <source>
        <dbReference type="ARBA" id="ARBA00022737"/>
    </source>
</evidence>
<feature type="chain" id="PRO_5038077998" evidence="2">
    <location>
        <begin position="24"/>
        <end position="739"/>
    </location>
</feature>
<keyword evidence="1" id="KW-0677">Repeat</keyword>
<feature type="domain" description="SLH" evidence="3">
    <location>
        <begin position="19"/>
        <end position="82"/>
    </location>
</feature>
<evidence type="ECO:0000256" key="2">
    <source>
        <dbReference type="SAM" id="SignalP"/>
    </source>
</evidence>
<dbReference type="PROSITE" id="PS51272">
    <property type="entry name" value="SLH"/>
    <property type="match status" value="2"/>
</dbReference>
<keyword evidence="5" id="KW-1185">Reference proteome</keyword>
<evidence type="ECO:0000313" key="5">
    <source>
        <dbReference type="Proteomes" id="UP000620366"/>
    </source>
</evidence>
<reference evidence="4" key="1">
    <citation type="submission" date="2020-08" db="EMBL/GenBank/DDBJ databases">
        <title>Genome public.</title>
        <authorList>
            <person name="Liu C."/>
            <person name="Sun Q."/>
        </authorList>
    </citation>
    <scope>NUCLEOTIDE SEQUENCE</scope>
    <source>
        <strain evidence="4">BX7</strain>
    </source>
</reference>
<name>A0A926DDW9_9FIRM</name>
<feature type="signal peptide" evidence="2">
    <location>
        <begin position="1"/>
        <end position="23"/>
    </location>
</feature>
<sequence length="739" mass="78642">MKKICSLLLTLVLVFSFASSAMAFSDIQDANVSLAAETLVGLGVLDGFGDGTFRPGDQLTRAQFTKMIVSALDVKAMLSLYKDFTIFPDVPHTHWAASYINYAVKMEKPLIGGYADGTFKPDQSITNEEAVTIALRVLGYTVEDIGANWPASYIEKAAAIGLTDGVNVRLDTPMLRGDAAVLIANMLVTPVRAEGGREGSLFVTTLGKTTQDNVMVLATGATDSSLSEYEIKTDSEAGTYTSKFILPAALVGTKGILIVDGSGQVNGFVPYKYNTTVVNVSETTGDYIKGSDGKTYRVSANTPVVIKGQKKAFNLCWFDITPGMVVSIFTNDSGAIEYLSTVSAVAGVGPYVVTSDGSSSYNPLAGLFPSTSGAKIIKNGVEVGYDKIKKYDVATYSAATNTINVSDNKLSGRYEDAYPSFTLPSEVTVLGTKFVVSANGAADFKNFKLMDAITLLFAPDGTVAGAVRQSELQAEQYGIVKSLSDAGMAVVTLQNGIEISGKSNLFTDEYVGQLVRVYTGSGNSISLRPVTSGSVTGSLDVKNRTVGKTALSPSCKIYEKMSSYAPLMQISLSDIKIDTVPSSMVELALTDSTGTITTLVLRDVTGSGYIYGLTKASEDSVSIRYVNDEGQEVTENYSYNLPTTSGLSSYGGITVKSGRVLAVSPVRYEGTVALKDFDTDQFVKIDGKFIPIAQDVIVYAPSADKIIALDKAKSMYTSFKIFINNTVETGGMVRIIEVS</sequence>
<protein>
    <submittedName>
        <fullName evidence="4">S-layer homology domain-containing protein</fullName>
    </submittedName>
</protein>
<dbReference type="Proteomes" id="UP000620366">
    <property type="component" value="Unassembled WGS sequence"/>
</dbReference>
<dbReference type="InterPro" id="IPR001119">
    <property type="entry name" value="SLH_dom"/>
</dbReference>
<organism evidence="4 5">
    <name type="scientific">Feifania hominis</name>
    <dbReference type="NCBI Taxonomy" id="2763660"/>
    <lineage>
        <taxon>Bacteria</taxon>
        <taxon>Bacillati</taxon>
        <taxon>Bacillota</taxon>
        <taxon>Clostridia</taxon>
        <taxon>Eubacteriales</taxon>
        <taxon>Feifaniaceae</taxon>
        <taxon>Feifania</taxon>
    </lineage>
</organism>
<dbReference type="RefSeq" id="WP_249299775.1">
    <property type="nucleotide sequence ID" value="NZ_JACRSP010000002.1"/>
</dbReference>
<dbReference type="PANTHER" id="PTHR43308">
    <property type="entry name" value="OUTER MEMBRANE PROTEIN ALPHA-RELATED"/>
    <property type="match status" value="1"/>
</dbReference>
<keyword evidence="2" id="KW-0732">Signal</keyword>
<dbReference type="AlphaFoldDB" id="A0A926DDW9"/>
<accession>A0A926DDW9</accession>
<feature type="domain" description="SLH" evidence="3">
    <location>
        <begin position="83"/>
        <end position="148"/>
    </location>
</feature>
<proteinExistence type="predicted"/>